<dbReference type="RefSeq" id="WP_147346500.1">
    <property type="nucleotide sequence ID" value="NZ_CAJKXH010000025.1"/>
</dbReference>
<reference evidence="2 3" key="1">
    <citation type="submission" date="2021-02" db="EMBL/GenBank/DDBJ databases">
        <title>FDA dAtabase for Regulatory Grade micrObial Sequences (FDA-ARGOS): Supporting development and validation of Infectious Disease Dx tests.</title>
        <authorList>
            <person name="Carlson P."/>
            <person name="Fischbach M."/>
            <person name="Hastie J."/>
            <person name="Bilen M."/>
            <person name="Cheng A."/>
            <person name="Tallon L."/>
            <person name="Sadzewicz L."/>
            <person name="Zhao X."/>
            <person name="Boylan J."/>
            <person name="Ott S."/>
            <person name="Bowen H."/>
            <person name="Vavikolanu K."/>
            <person name="Mehta A."/>
            <person name="Aluvathingal J."/>
            <person name="Nadendla S."/>
            <person name="Yan Y."/>
            <person name="Sichtig H."/>
        </authorList>
    </citation>
    <scope>NUCLEOTIDE SEQUENCE [LARGE SCALE GENOMIC DNA]</scope>
    <source>
        <strain evidence="2 3">FDAARGOS_1229</strain>
    </source>
</reference>
<dbReference type="EMBL" id="CP069450">
    <property type="protein sequence ID" value="QRO48778.1"/>
    <property type="molecule type" value="Genomic_DNA"/>
</dbReference>
<keyword evidence="1" id="KW-0732">Signal</keyword>
<feature type="chain" id="PRO_5046759000" description="Lipoprotein" evidence="1">
    <location>
        <begin position="25"/>
        <end position="156"/>
    </location>
</feature>
<sequence>MKNKKRLKMLLFSLAILFTGCDYWCQDEYHVLNNTDDTLQIIVNYDTLRLYGSWQTGENMDSRLNDTTHVVYPHSKIVLEEGAELCSKYYKPDDYRFEENDLQFWGKWIQHIYANTTLVEFTYWKPEKWTFKSKRRLRKYELTFDKHEQRAWHKLN</sequence>
<gene>
    <name evidence="2" type="ORF">I6J59_12590</name>
</gene>
<keyword evidence="3" id="KW-1185">Reference proteome</keyword>
<dbReference type="PROSITE" id="PS51257">
    <property type="entry name" value="PROKAR_LIPOPROTEIN"/>
    <property type="match status" value="1"/>
</dbReference>
<evidence type="ECO:0000313" key="2">
    <source>
        <dbReference type="EMBL" id="QRO48778.1"/>
    </source>
</evidence>
<protein>
    <recommendedName>
        <fullName evidence="4">Lipoprotein</fullName>
    </recommendedName>
</protein>
<proteinExistence type="predicted"/>
<feature type="signal peptide" evidence="1">
    <location>
        <begin position="1"/>
        <end position="24"/>
    </location>
</feature>
<evidence type="ECO:0000313" key="3">
    <source>
        <dbReference type="Proteomes" id="UP000654720"/>
    </source>
</evidence>
<name>A0ABX7H1B7_9BACT</name>
<evidence type="ECO:0008006" key="4">
    <source>
        <dbReference type="Google" id="ProtNLM"/>
    </source>
</evidence>
<dbReference type="GeneID" id="93098610"/>
<evidence type="ECO:0000256" key="1">
    <source>
        <dbReference type="SAM" id="SignalP"/>
    </source>
</evidence>
<accession>A0ABX7H1B7</accession>
<dbReference type="Proteomes" id="UP000654720">
    <property type="component" value="Chromosome"/>
</dbReference>
<organism evidence="2 3">
    <name type="scientific">Butyricimonas virosa</name>
    <dbReference type="NCBI Taxonomy" id="544645"/>
    <lineage>
        <taxon>Bacteria</taxon>
        <taxon>Pseudomonadati</taxon>
        <taxon>Bacteroidota</taxon>
        <taxon>Bacteroidia</taxon>
        <taxon>Bacteroidales</taxon>
        <taxon>Odoribacteraceae</taxon>
        <taxon>Butyricimonas</taxon>
    </lineage>
</organism>